<gene>
    <name evidence="2" type="ORF">FOZ62_025054</name>
</gene>
<keyword evidence="1" id="KW-1133">Transmembrane helix</keyword>
<accession>A0A7J6SW75</accession>
<comment type="caution">
    <text evidence="2">The sequence shown here is derived from an EMBL/GenBank/DDBJ whole genome shotgun (WGS) entry which is preliminary data.</text>
</comment>
<name>A0A7J6SW75_PEROL</name>
<evidence type="ECO:0000313" key="2">
    <source>
        <dbReference type="EMBL" id="KAF4736406.1"/>
    </source>
</evidence>
<feature type="transmembrane region" description="Helical" evidence="1">
    <location>
        <begin position="28"/>
        <end position="46"/>
    </location>
</feature>
<feature type="non-terminal residue" evidence="2">
    <location>
        <position position="1"/>
    </location>
</feature>
<keyword evidence="1" id="KW-0472">Membrane</keyword>
<proteinExistence type="predicted"/>
<evidence type="ECO:0000313" key="3">
    <source>
        <dbReference type="Proteomes" id="UP000574390"/>
    </source>
</evidence>
<evidence type="ECO:0000256" key="1">
    <source>
        <dbReference type="SAM" id="Phobius"/>
    </source>
</evidence>
<dbReference type="EMBL" id="JABANM010012200">
    <property type="protein sequence ID" value="KAF4736406.1"/>
    <property type="molecule type" value="Genomic_DNA"/>
</dbReference>
<sequence>DQDILPSKEGPPFEALGLSKVGSFTVTWMYSVFITYIIVVGFLCLSGDSVELKAWRPANEGLRKVPQLEIVSLGNVSAVDGIGSRMYGKPAGKCHLTGGGGISGCYCNTAAIIHAAVGNVLYGVVCSKRCSGISSCPPAPGYSPECQPFGACVLRCNKDQDCYAPGYCQDFGPTKGKVCMYKP</sequence>
<reference evidence="2 3" key="1">
    <citation type="submission" date="2020-04" db="EMBL/GenBank/DDBJ databases">
        <title>Perkinsus olseni comparative genomics.</title>
        <authorList>
            <person name="Bogema D.R."/>
        </authorList>
    </citation>
    <scope>NUCLEOTIDE SEQUENCE [LARGE SCALE GENOMIC DNA]</scope>
    <source>
        <strain evidence="2">ATCC PRA-205</strain>
    </source>
</reference>
<dbReference type="AlphaFoldDB" id="A0A7J6SW75"/>
<dbReference type="Proteomes" id="UP000574390">
    <property type="component" value="Unassembled WGS sequence"/>
</dbReference>
<keyword evidence="1" id="KW-0812">Transmembrane</keyword>
<organism evidence="2 3">
    <name type="scientific">Perkinsus olseni</name>
    <name type="common">Perkinsus atlanticus</name>
    <dbReference type="NCBI Taxonomy" id="32597"/>
    <lineage>
        <taxon>Eukaryota</taxon>
        <taxon>Sar</taxon>
        <taxon>Alveolata</taxon>
        <taxon>Perkinsozoa</taxon>
        <taxon>Perkinsea</taxon>
        <taxon>Perkinsida</taxon>
        <taxon>Perkinsidae</taxon>
        <taxon>Perkinsus</taxon>
    </lineage>
</organism>
<protein>
    <submittedName>
        <fullName evidence="2">Uncharacterized protein</fullName>
    </submittedName>
</protein>